<evidence type="ECO:0000313" key="3">
    <source>
        <dbReference type="Ensembl" id="ENSTRUP00000055868.2"/>
    </source>
</evidence>
<dbReference type="InterPro" id="IPR036048">
    <property type="entry name" value="Interleukin_8-like_sf"/>
</dbReference>
<dbReference type="GeneTree" id="ENSGT00530000063923"/>
<evidence type="ECO:0000313" key="4">
    <source>
        <dbReference type="Proteomes" id="UP000005226"/>
    </source>
</evidence>
<reference evidence="3" key="2">
    <citation type="submission" date="2025-08" db="UniProtKB">
        <authorList>
            <consortium name="Ensembl"/>
        </authorList>
    </citation>
    <scope>IDENTIFICATION</scope>
</reference>
<evidence type="ECO:0000256" key="1">
    <source>
        <dbReference type="ARBA" id="ARBA00022514"/>
    </source>
</evidence>
<dbReference type="GO" id="GO:0005615">
    <property type="term" value="C:extracellular space"/>
    <property type="evidence" value="ECO:0007669"/>
    <property type="project" value="UniProtKB-KW"/>
</dbReference>
<evidence type="ECO:0000259" key="2">
    <source>
        <dbReference type="Pfam" id="PF00048"/>
    </source>
</evidence>
<organism evidence="3 4">
    <name type="scientific">Takifugu rubripes</name>
    <name type="common">Japanese pufferfish</name>
    <name type="synonym">Fugu rubripes</name>
    <dbReference type="NCBI Taxonomy" id="31033"/>
    <lineage>
        <taxon>Eukaryota</taxon>
        <taxon>Metazoa</taxon>
        <taxon>Chordata</taxon>
        <taxon>Craniata</taxon>
        <taxon>Vertebrata</taxon>
        <taxon>Euteleostomi</taxon>
        <taxon>Actinopterygii</taxon>
        <taxon>Neopterygii</taxon>
        <taxon>Teleostei</taxon>
        <taxon>Neoteleostei</taxon>
        <taxon>Acanthomorphata</taxon>
        <taxon>Eupercaria</taxon>
        <taxon>Tetraodontiformes</taxon>
        <taxon>Tetradontoidea</taxon>
        <taxon>Tetraodontidae</taxon>
        <taxon>Takifugu</taxon>
    </lineage>
</organism>
<dbReference type="Pfam" id="PF00048">
    <property type="entry name" value="IL8"/>
    <property type="match status" value="1"/>
</dbReference>
<dbReference type="GO" id="GO:0008009">
    <property type="term" value="F:chemokine activity"/>
    <property type="evidence" value="ECO:0007669"/>
    <property type="project" value="InterPro"/>
</dbReference>
<gene>
    <name evidence="3" type="primary">ccl27b</name>
</gene>
<dbReference type="InParanoid" id="A0A3B5KKD6"/>
<reference evidence="3" key="3">
    <citation type="submission" date="2025-09" db="UniProtKB">
        <authorList>
            <consortium name="Ensembl"/>
        </authorList>
    </citation>
    <scope>IDENTIFICATION</scope>
</reference>
<dbReference type="OMA" id="KPICAHP"/>
<accession>A0A3B5KKD6</accession>
<name>A0A3B5KKD6_TAKRU</name>
<dbReference type="AlphaFoldDB" id="A0A3B5KKD6"/>
<reference evidence="3 4" key="1">
    <citation type="journal article" date="2011" name="Genome Biol. Evol.">
        <title>Integration of the genetic map and genome assembly of fugu facilitates insights into distinct features of genome evolution in teleosts and mammals.</title>
        <authorList>
            <person name="Kai W."/>
            <person name="Kikuchi K."/>
            <person name="Tohari S."/>
            <person name="Chew A.K."/>
            <person name="Tay A."/>
            <person name="Fujiwara A."/>
            <person name="Hosoya S."/>
            <person name="Suetake H."/>
            <person name="Naruse K."/>
            <person name="Brenner S."/>
            <person name="Suzuki Y."/>
            <person name="Venkatesh B."/>
        </authorList>
    </citation>
    <scope>NUCLEOTIDE SEQUENCE [LARGE SCALE GENOMIC DNA]</scope>
</reference>
<protein>
    <submittedName>
        <fullName evidence="3">Chemokine (C-C motif) ligand 27b</fullName>
    </submittedName>
</protein>
<dbReference type="Ensembl" id="ENSTRUT00000055289.2">
    <property type="protein sequence ID" value="ENSTRUP00000055868.2"/>
    <property type="gene ID" value="ENSTRUG00000024587.2"/>
</dbReference>
<feature type="domain" description="Chemokine interleukin-8-like" evidence="2">
    <location>
        <begin position="50"/>
        <end position="96"/>
    </location>
</feature>
<keyword evidence="4" id="KW-1185">Reference proteome</keyword>
<dbReference type="Gene3D" id="2.40.50.40">
    <property type="match status" value="1"/>
</dbReference>
<dbReference type="InterPro" id="IPR001811">
    <property type="entry name" value="Chemokine_IL8-like_dom"/>
</dbReference>
<keyword evidence="1" id="KW-0202">Cytokine</keyword>
<dbReference type="GO" id="GO:0006955">
    <property type="term" value="P:immune response"/>
    <property type="evidence" value="ECO:0007669"/>
    <property type="project" value="InterPro"/>
</dbReference>
<dbReference type="Proteomes" id="UP000005226">
    <property type="component" value="Chromosome 21"/>
</dbReference>
<proteinExistence type="predicted"/>
<sequence length="122" mass="13765">MCVRLSACIKSLPRLPLINPSAIMDLKVVAVLICLSAFAISSTQAAIPGCCINTRKIIPINVLRKVSRWTIQSSGGACDIDAVILHVRDKRICVDQTVFKDIWWRMKQWKQRVKKRAAKYNV</sequence>
<dbReference type="SUPFAM" id="SSF54117">
    <property type="entry name" value="Interleukin 8-like chemokines"/>
    <property type="match status" value="1"/>
</dbReference>